<evidence type="ECO:0000256" key="1">
    <source>
        <dbReference type="SAM" id="MobiDB-lite"/>
    </source>
</evidence>
<reference evidence="2 3" key="1">
    <citation type="submission" date="2019-11" db="EMBL/GenBank/DDBJ databases">
        <title>Bacillus idriensis genome.</title>
        <authorList>
            <person name="Konopka E.N."/>
            <person name="Newman J.D."/>
        </authorList>
    </citation>
    <scope>NUCLEOTIDE SEQUENCE [LARGE SCALE GENOMIC DNA]</scope>
    <source>
        <strain evidence="2 3">DSM 19097</strain>
    </source>
</reference>
<evidence type="ECO:0000313" key="2">
    <source>
        <dbReference type="EMBL" id="MRX53223.1"/>
    </source>
</evidence>
<comment type="caution">
    <text evidence="2">The sequence shown here is derived from an EMBL/GenBank/DDBJ whole genome shotgun (WGS) entry which is preliminary data.</text>
</comment>
<protein>
    <submittedName>
        <fullName evidence="2">Uncharacterized protein</fullName>
    </submittedName>
</protein>
<organism evidence="2 3">
    <name type="scientific">Metabacillus idriensis</name>
    <dbReference type="NCBI Taxonomy" id="324768"/>
    <lineage>
        <taxon>Bacteria</taxon>
        <taxon>Bacillati</taxon>
        <taxon>Bacillota</taxon>
        <taxon>Bacilli</taxon>
        <taxon>Bacillales</taxon>
        <taxon>Bacillaceae</taxon>
        <taxon>Metabacillus</taxon>
    </lineage>
</organism>
<gene>
    <name evidence="2" type="ORF">GJU41_04510</name>
</gene>
<evidence type="ECO:0000313" key="3">
    <source>
        <dbReference type="Proteomes" id="UP000441585"/>
    </source>
</evidence>
<proteinExistence type="predicted"/>
<sequence>MDMKDSSFQMNSLKSGIKGPIRVHKTGQILKKRKQRPCMSSKNKSNPDKEESKALYETKKQVKFRKRGINGLV</sequence>
<accession>A0A6I2MBS4</accession>
<feature type="compositionally biased region" description="Basic residues" evidence="1">
    <location>
        <begin position="21"/>
        <end position="36"/>
    </location>
</feature>
<feature type="compositionally biased region" description="Basic and acidic residues" evidence="1">
    <location>
        <begin position="45"/>
        <end position="54"/>
    </location>
</feature>
<feature type="compositionally biased region" description="Polar residues" evidence="1">
    <location>
        <begin position="1"/>
        <end position="14"/>
    </location>
</feature>
<dbReference type="EMBL" id="WKKF01000001">
    <property type="protein sequence ID" value="MRX53223.1"/>
    <property type="molecule type" value="Genomic_DNA"/>
</dbReference>
<dbReference type="Proteomes" id="UP000441585">
    <property type="component" value="Unassembled WGS sequence"/>
</dbReference>
<dbReference type="RefSeq" id="WP_070879426.1">
    <property type="nucleotide sequence ID" value="NZ_CAJFZX010000007.1"/>
</dbReference>
<name>A0A6I2MBS4_9BACI</name>
<dbReference type="AlphaFoldDB" id="A0A6I2MBS4"/>
<keyword evidence="3" id="KW-1185">Reference proteome</keyword>
<feature type="region of interest" description="Disordered" evidence="1">
    <location>
        <begin position="1"/>
        <end position="54"/>
    </location>
</feature>